<evidence type="ECO:0000313" key="7">
    <source>
        <dbReference type="Proteomes" id="UP001341840"/>
    </source>
</evidence>
<sequence length="199" mass="22618">MAKENQHIIFDDDDDEKKNMKKIIRREVERRRRTEMSTLCASLRSSLPFYLIKGKRSVCDHIGEAANYVQFLKQKIEALEFKRDRLLKQKQKQTVDDDDEMNIIPESSDHRRISDNSVSINLVPGGLEIDICVTNGCLSDLISILLQQGCHVVSCVSSQVNGTTFHSLLSQVEDSTTVDVTRLKKKLALAILLHANYSN</sequence>
<comment type="caution">
    <text evidence="6">The sequence shown here is derived from an EMBL/GenBank/DDBJ whole genome shotgun (WGS) entry which is preliminary data.</text>
</comment>
<dbReference type="InterPro" id="IPR036638">
    <property type="entry name" value="HLH_DNA-bd_sf"/>
</dbReference>
<evidence type="ECO:0000256" key="4">
    <source>
        <dbReference type="ARBA" id="ARBA00023242"/>
    </source>
</evidence>
<dbReference type="InterPro" id="IPR015660">
    <property type="entry name" value="MASH1/Ascl1a-like"/>
</dbReference>
<reference evidence="6 7" key="1">
    <citation type="journal article" date="2023" name="Plants (Basel)">
        <title>Bridging the Gap: Combining Genomics and Transcriptomics Approaches to Understand Stylosanthes scabra, an Orphan Legume from the Brazilian Caatinga.</title>
        <authorList>
            <person name="Ferreira-Neto J.R.C."/>
            <person name="da Silva M.D."/>
            <person name="Binneck E."/>
            <person name="de Melo N.F."/>
            <person name="da Silva R.H."/>
            <person name="de Melo A.L.T.M."/>
            <person name="Pandolfi V."/>
            <person name="Bustamante F.O."/>
            <person name="Brasileiro-Vidal A.C."/>
            <person name="Benko-Iseppon A.M."/>
        </authorList>
    </citation>
    <scope>NUCLEOTIDE SEQUENCE [LARGE SCALE GENOMIC DNA]</scope>
    <source>
        <tissue evidence="6">Leaves</tissue>
    </source>
</reference>
<dbReference type="PROSITE" id="PS50888">
    <property type="entry name" value="BHLH"/>
    <property type="match status" value="1"/>
</dbReference>
<evidence type="ECO:0000259" key="5">
    <source>
        <dbReference type="PROSITE" id="PS50888"/>
    </source>
</evidence>
<dbReference type="InterPro" id="IPR011598">
    <property type="entry name" value="bHLH_dom"/>
</dbReference>
<keyword evidence="4" id="KW-0539">Nucleus</keyword>
<gene>
    <name evidence="6" type="ORF">PIB30_055566</name>
</gene>
<evidence type="ECO:0000256" key="2">
    <source>
        <dbReference type="ARBA" id="ARBA00023015"/>
    </source>
</evidence>
<name>A0ABU6YLJ5_9FABA</name>
<accession>A0ABU6YLJ5</accession>
<keyword evidence="3" id="KW-0804">Transcription</keyword>
<protein>
    <recommendedName>
        <fullName evidence="5">BHLH domain-containing protein</fullName>
    </recommendedName>
</protein>
<organism evidence="6 7">
    <name type="scientific">Stylosanthes scabra</name>
    <dbReference type="NCBI Taxonomy" id="79078"/>
    <lineage>
        <taxon>Eukaryota</taxon>
        <taxon>Viridiplantae</taxon>
        <taxon>Streptophyta</taxon>
        <taxon>Embryophyta</taxon>
        <taxon>Tracheophyta</taxon>
        <taxon>Spermatophyta</taxon>
        <taxon>Magnoliopsida</taxon>
        <taxon>eudicotyledons</taxon>
        <taxon>Gunneridae</taxon>
        <taxon>Pentapetalae</taxon>
        <taxon>rosids</taxon>
        <taxon>fabids</taxon>
        <taxon>Fabales</taxon>
        <taxon>Fabaceae</taxon>
        <taxon>Papilionoideae</taxon>
        <taxon>50 kb inversion clade</taxon>
        <taxon>dalbergioids sensu lato</taxon>
        <taxon>Dalbergieae</taxon>
        <taxon>Pterocarpus clade</taxon>
        <taxon>Stylosanthes</taxon>
    </lineage>
</organism>
<dbReference type="Gene3D" id="4.10.280.10">
    <property type="entry name" value="Helix-loop-helix DNA-binding domain"/>
    <property type="match status" value="1"/>
</dbReference>
<dbReference type="EMBL" id="JASCZI010242090">
    <property type="protein sequence ID" value="MED6209528.1"/>
    <property type="molecule type" value="Genomic_DNA"/>
</dbReference>
<comment type="subcellular location">
    <subcellularLocation>
        <location evidence="1">Nucleus</location>
    </subcellularLocation>
</comment>
<dbReference type="SUPFAM" id="SSF47459">
    <property type="entry name" value="HLH, helix-loop-helix DNA-binding domain"/>
    <property type="match status" value="1"/>
</dbReference>
<proteinExistence type="predicted"/>
<keyword evidence="2" id="KW-0805">Transcription regulation</keyword>
<keyword evidence="7" id="KW-1185">Reference proteome</keyword>
<feature type="domain" description="BHLH" evidence="5">
    <location>
        <begin position="20"/>
        <end position="72"/>
    </location>
</feature>
<dbReference type="PANTHER" id="PTHR13935:SF134">
    <property type="entry name" value="TRANSCRIPTION FACTOR BHLH FAMILY-RELATED"/>
    <property type="match status" value="1"/>
</dbReference>
<evidence type="ECO:0000256" key="3">
    <source>
        <dbReference type="ARBA" id="ARBA00023163"/>
    </source>
</evidence>
<evidence type="ECO:0000256" key="1">
    <source>
        <dbReference type="ARBA" id="ARBA00004123"/>
    </source>
</evidence>
<dbReference type="Pfam" id="PF00010">
    <property type="entry name" value="HLH"/>
    <property type="match status" value="1"/>
</dbReference>
<dbReference type="Proteomes" id="UP001341840">
    <property type="component" value="Unassembled WGS sequence"/>
</dbReference>
<evidence type="ECO:0000313" key="6">
    <source>
        <dbReference type="EMBL" id="MED6209528.1"/>
    </source>
</evidence>
<dbReference type="PANTHER" id="PTHR13935">
    <property type="entry name" value="ACHAETE-SCUTE TRANSCRIPTION FACTOR-RELATED"/>
    <property type="match status" value="1"/>
</dbReference>